<dbReference type="Proteomes" id="UP000193218">
    <property type="component" value="Unassembled WGS sequence"/>
</dbReference>
<comment type="similarity">
    <text evidence="1">Belongs to the SAP18 family.</text>
</comment>
<dbReference type="InParanoid" id="A0A1Y1U8W5"/>
<dbReference type="InterPro" id="IPR010516">
    <property type="entry name" value="SAP18"/>
</dbReference>
<dbReference type="STRING" id="4999.A0A1Y1U8W5"/>
<proteinExistence type="inferred from homology"/>
<protein>
    <submittedName>
        <fullName evidence="3">Sin3 associated polypeptide p18-domain-containing protein</fullName>
    </submittedName>
</protein>
<keyword evidence="4" id="KW-1185">Reference proteome</keyword>
<feature type="compositionally biased region" description="Low complexity" evidence="2">
    <location>
        <begin position="1"/>
        <end position="13"/>
    </location>
</feature>
<accession>A0A1Y1U8W5</accession>
<feature type="region of interest" description="Disordered" evidence="2">
    <location>
        <begin position="186"/>
        <end position="317"/>
    </location>
</feature>
<dbReference type="PANTHER" id="PTHR13082:SF0">
    <property type="entry name" value="HISTONE DEACETYLASE COMPLEX SUBUNIT SAP18"/>
    <property type="match status" value="1"/>
</dbReference>
<dbReference type="GO" id="GO:0005634">
    <property type="term" value="C:nucleus"/>
    <property type="evidence" value="ECO:0007669"/>
    <property type="project" value="TreeGrafter"/>
</dbReference>
<sequence length="317" mass="34183">MARSRSPSGSRSRSPVKRRAGSADVETAGDIEASGCPFLIRLFLSKGRHAPMIDFDDGKFPIRDEFQVYGWKTSTPTSLIALVYANLPPPYRSPLARFSFRHIYVDASARGLYKSNDLVSFTGRDLSATLEEKPESKGMDMELDQTIDSGGPGARRGRKVDEKTLDGYGFVTGDLLSVCVNVPEPKLHPGPNRPPLMGLSNGAGAGGPGDRIGGGFGRPDKFNGREGGREVHPSDKEGTWSRGEALPPAGRPIRGSAGRELLGERSGAGPRPSNGLGIRGAGTRHRSGSPPDGRDNGYRRRSRSPADRNRRESYGRR</sequence>
<evidence type="ECO:0000256" key="2">
    <source>
        <dbReference type="SAM" id="MobiDB-lite"/>
    </source>
</evidence>
<evidence type="ECO:0000256" key="1">
    <source>
        <dbReference type="ARBA" id="ARBA00009143"/>
    </source>
</evidence>
<dbReference type="Pfam" id="PF06487">
    <property type="entry name" value="SAP18"/>
    <property type="match status" value="1"/>
</dbReference>
<feature type="compositionally biased region" description="Basic and acidic residues" evidence="2">
    <location>
        <begin position="292"/>
        <end position="317"/>
    </location>
</feature>
<dbReference type="EMBL" id="NBSH01000016">
    <property type="protein sequence ID" value="ORX33927.1"/>
    <property type="molecule type" value="Genomic_DNA"/>
</dbReference>
<organism evidence="3 4">
    <name type="scientific">Kockovaella imperatae</name>
    <dbReference type="NCBI Taxonomy" id="4999"/>
    <lineage>
        <taxon>Eukaryota</taxon>
        <taxon>Fungi</taxon>
        <taxon>Dikarya</taxon>
        <taxon>Basidiomycota</taxon>
        <taxon>Agaricomycotina</taxon>
        <taxon>Tremellomycetes</taxon>
        <taxon>Tremellales</taxon>
        <taxon>Cuniculitremaceae</taxon>
        <taxon>Kockovaella</taxon>
    </lineage>
</organism>
<dbReference type="Gene3D" id="3.10.20.550">
    <property type="entry name" value="ASAP complex, SAP18 subunit"/>
    <property type="match status" value="1"/>
</dbReference>
<dbReference type="InterPro" id="IPR042534">
    <property type="entry name" value="SAP18_sf"/>
</dbReference>
<feature type="region of interest" description="Disordered" evidence="2">
    <location>
        <begin position="1"/>
        <end position="24"/>
    </location>
</feature>
<dbReference type="RefSeq" id="XP_021868215.1">
    <property type="nucleotide sequence ID" value="XM_022017037.1"/>
</dbReference>
<feature type="compositionally biased region" description="Gly residues" evidence="2">
    <location>
        <begin position="201"/>
        <end position="217"/>
    </location>
</feature>
<name>A0A1Y1U8W5_9TREE</name>
<dbReference type="GeneID" id="33558846"/>
<dbReference type="PANTHER" id="PTHR13082">
    <property type="entry name" value="SAP18"/>
    <property type="match status" value="1"/>
</dbReference>
<evidence type="ECO:0000313" key="3">
    <source>
        <dbReference type="EMBL" id="ORX33927.1"/>
    </source>
</evidence>
<reference evidence="3 4" key="1">
    <citation type="submission" date="2017-03" db="EMBL/GenBank/DDBJ databases">
        <title>Widespread Adenine N6-methylation of Active Genes in Fungi.</title>
        <authorList>
            <consortium name="DOE Joint Genome Institute"/>
            <person name="Mondo S.J."/>
            <person name="Dannebaum R.O."/>
            <person name="Kuo R.C."/>
            <person name="Louie K.B."/>
            <person name="Bewick A.J."/>
            <person name="Labutti K."/>
            <person name="Haridas S."/>
            <person name="Kuo A."/>
            <person name="Salamov A."/>
            <person name="Ahrendt S.R."/>
            <person name="Lau R."/>
            <person name="Bowen B.P."/>
            <person name="Lipzen A."/>
            <person name="Sullivan W."/>
            <person name="Andreopoulos W.B."/>
            <person name="Clum A."/>
            <person name="Lindquist E."/>
            <person name="Daum C."/>
            <person name="Northen T.R."/>
            <person name="Ramamoorthy G."/>
            <person name="Schmitz R.J."/>
            <person name="Gryganskyi A."/>
            <person name="Culley D."/>
            <person name="Magnuson J."/>
            <person name="James T.Y."/>
            <person name="O'Malley M.A."/>
            <person name="Stajich J.E."/>
            <person name="Spatafora J.W."/>
            <person name="Visel A."/>
            <person name="Grigoriev I.V."/>
        </authorList>
    </citation>
    <scope>NUCLEOTIDE SEQUENCE [LARGE SCALE GENOMIC DNA]</scope>
    <source>
        <strain evidence="3 4">NRRL Y-17943</strain>
    </source>
</reference>
<feature type="compositionally biased region" description="Basic and acidic residues" evidence="2">
    <location>
        <begin position="218"/>
        <end position="239"/>
    </location>
</feature>
<evidence type="ECO:0000313" key="4">
    <source>
        <dbReference type="Proteomes" id="UP000193218"/>
    </source>
</evidence>
<dbReference type="OrthoDB" id="440566at2759"/>
<dbReference type="AlphaFoldDB" id="A0A1Y1U8W5"/>
<gene>
    <name evidence="3" type="ORF">BD324DRAFT_637726</name>
</gene>
<comment type="caution">
    <text evidence="3">The sequence shown here is derived from an EMBL/GenBank/DDBJ whole genome shotgun (WGS) entry which is preliminary data.</text>
</comment>